<sequence>MRKLKLNREEEKKPDNPIFPLEIQEMIIHRITDEPTLWRCRLVNSHWKQVSNSILERLRLNSWTEWQPLPNPIPSSPNANLWKSGDEFYLYFSQQLGQPGNPFPSNSLTISKAKYTDRLIPKEWIFTEYLLRYGGYLTSLTLHKFKFSVNDLEKFVSHLPNLKALTFSYLLTPSKGTEVSRNNEHSTIISIPNLTHVQLLFSSEELGSYLLKICGNHLKSLEVEANGAIGFCTLPPLCSNRFSCLKYLKLYYTDKDGMEIRKLAKEIRNKVPAPIEFLSIYVMDLGLRGFEQPVDLEWLMNFVSNFRSTLTYFYLDVRLRHLGKVQSVHLVDLLKGGEVFAALKKLAIVGMRGWSEEKLGVEIGSKFPNLDSIEFSLSSR</sequence>
<dbReference type="InterPro" id="IPR036047">
    <property type="entry name" value="F-box-like_dom_sf"/>
</dbReference>
<dbReference type="Proteomes" id="UP001642540">
    <property type="component" value="Unassembled WGS sequence"/>
</dbReference>
<dbReference type="SUPFAM" id="SSF81383">
    <property type="entry name" value="F-box domain"/>
    <property type="match status" value="1"/>
</dbReference>
<keyword evidence="2" id="KW-1185">Reference proteome</keyword>
<name>A0ABP1S783_9HEXA</name>
<evidence type="ECO:0000313" key="2">
    <source>
        <dbReference type="Proteomes" id="UP001642540"/>
    </source>
</evidence>
<reference evidence="1 2" key="1">
    <citation type="submission" date="2024-08" db="EMBL/GenBank/DDBJ databases">
        <authorList>
            <person name="Cucini C."/>
            <person name="Frati F."/>
        </authorList>
    </citation>
    <scope>NUCLEOTIDE SEQUENCE [LARGE SCALE GENOMIC DNA]</scope>
</reference>
<dbReference type="InterPro" id="IPR032675">
    <property type="entry name" value="LRR_dom_sf"/>
</dbReference>
<dbReference type="Gene3D" id="3.80.10.10">
    <property type="entry name" value="Ribonuclease Inhibitor"/>
    <property type="match status" value="1"/>
</dbReference>
<evidence type="ECO:0000313" key="1">
    <source>
        <dbReference type="EMBL" id="CAL8145844.1"/>
    </source>
</evidence>
<dbReference type="SUPFAM" id="SSF52047">
    <property type="entry name" value="RNI-like"/>
    <property type="match status" value="1"/>
</dbReference>
<organism evidence="1 2">
    <name type="scientific">Orchesella dallaii</name>
    <dbReference type="NCBI Taxonomy" id="48710"/>
    <lineage>
        <taxon>Eukaryota</taxon>
        <taxon>Metazoa</taxon>
        <taxon>Ecdysozoa</taxon>
        <taxon>Arthropoda</taxon>
        <taxon>Hexapoda</taxon>
        <taxon>Collembola</taxon>
        <taxon>Entomobryomorpha</taxon>
        <taxon>Entomobryoidea</taxon>
        <taxon>Orchesellidae</taxon>
        <taxon>Orchesellinae</taxon>
        <taxon>Orchesella</taxon>
    </lineage>
</organism>
<accession>A0ABP1S783</accession>
<gene>
    <name evidence="1" type="ORF">ODALV1_LOCUS30618</name>
</gene>
<evidence type="ECO:0008006" key="3">
    <source>
        <dbReference type="Google" id="ProtNLM"/>
    </source>
</evidence>
<comment type="caution">
    <text evidence="1">The sequence shown here is derived from an EMBL/GenBank/DDBJ whole genome shotgun (WGS) entry which is preliminary data.</text>
</comment>
<protein>
    <recommendedName>
        <fullName evidence="3">F-box domain-containing protein</fullName>
    </recommendedName>
</protein>
<dbReference type="EMBL" id="CAXLJM020000164">
    <property type="protein sequence ID" value="CAL8145844.1"/>
    <property type="molecule type" value="Genomic_DNA"/>
</dbReference>
<proteinExistence type="predicted"/>